<dbReference type="Proteomes" id="UP000681967">
    <property type="component" value="Unassembled WGS sequence"/>
</dbReference>
<name>A0A8S2LDZ4_9BILA</name>
<evidence type="ECO:0000313" key="2">
    <source>
        <dbReference type="Proteomes" id="UP000681967"/>
    </source>
</evidence>
<reference evidence="1" key="1">
    <citation type="submission" date="2021-02" db="EMBL/GenBank/DDBJ databases">
        <authorList>
            <person name="Nowell W R."/>
        </authorList>
    </citation>
    <scope>NUCLEOTIDE SEQUENCE</scope>
</reference>
<sequence length="203" mass="22722">MKDLVSRNLLIYIKINVLGSAVIILKVNDIKNSTNLSSKPPPAQSQTESPHIYATPLIREGYLDLNCSICNERTENIILPITHQVHHQCSSFTMYHLSCTTFNSVMNLRVELTEYKQKKHLYKPSTVLLIDEYNSLATNTNSIDENNASLLCTPKISMSQQATALSTSTSIQFNQPISVRLLNKCTNKLTVGSTIRSLKIVPQ</sequence>
<protein>
    <submittedName>
        <fullName evidence="1">Uncharacterized protein</fullName>
    </submittedName>
</protein>
<accession>A0A8S2LDZ4</accession>
<comment type="caution">
    <text evidence="1">The sequence shown here is derived from an EMBL/GenBank/DDBJ whole genome shotgun (WGS) entry which is preliminary data.</text>
</comment>
<evidence type="ECO:0000313" key="1">
    <source>
        <dbReference type="EMBL" id="CAF3895493.1"/>
    </source>
</evidence>
<proteinExistence type="predicted"/>
<dbReference type="AlphaFoldDB" id="A0A8S2LDZ4"/>
<organism evidence="1 2">
    <name type="scientific">Rotaria magnacalcarata</name>
    <dbReference type="NCBI Taxonomy" id="392030"/>
    <lineage>
        <taxon>Eukaryota</taxon>
        <taxon>Metazoa</taxon>
        <taxon>Spiralia</taxon>
        <taxon>Gnathifera</taxon>
        <taxon>Rotifera</taxon>
        <taxon>Eurotatoria</taxon>
        <taxon>Bdelloidea</taxon>
        <taxon>Philodinida</taxon>
        <taxon>Philodinidae</taxon>
        <taxon>Rotaria</taxon>
    </lineage>
</organism>
<gene>
    <name evidence="1" type="ORF">BYL167_LOCUS8190</name>
</gene>
<dbReference type="EMBL" id="CAJOBH010002215">
    <property type="protein sequence ID" value="CAF3895493.1"/>
    <property type="molecule type" value="Genomic_DNA"/>
</dbReference>